<reference evidence="1 2" key="1">
    <citation type="submission" date="2023-03" db="EMBL/GenBank/DDBJ databases">
        <title>High recombination rates correlate with genetic variation in Cardiocondyla obscurior ants.</title>
        <authorList>
            <person name="Errbii M."/>
        </authorList>
    </citation>
    <scope>NUCLEOTIDE SEQUENCE [LARGE SCALE GENOMIC DNA]</scope>
    <source>
        <strain evidence="1">Alpha-2009</strain>
        <tissue evidence="1">Whole body</tissue>
    </source>
</reference>
<protein>
    <submittedName>
        <fullName evidence="1">Uncharacterized protein</fullName>
    </submittedName>
</protein>
<gene>
    <name evidence="1" type="ORF">PUN28_016064</name>
</gene>
<dbReference type="AlphaFoldDB" id="A0AAW2ETD4"/>
<evidence type="ECO:0000313" key="1">
    <source>
        <dbReference type="EMBL" id="KAL0106073.1"/>
    </source>
</evidence>
<evidence type="ECO:0000313" key="2">
    <source>
        <dbReference type="Proteomes" id="UP001430953"/>
    </source>
</evidence>
<sequence>MVYASRGSDGLEKKRKKYLIARIFQTSIVSCGRYTTVRLDLSFSLSLSSSQRCHAPRAASVVVLESAIGSDPARCRFKAMHGVLRRSLGFSPCLTHGRDK</sequence>
<name>A0AAW2ETD4_9HYME</name>
<comment type="caution">
    <text evidence="1">The sequence shown here is derived from an EMBL/GenBank/DDBJ whole genome shotgun (WGS) entry which is preliminary data.</text>
</comment>
<organism evidence="1 2">
    <name type="scientific">Cardiocondyla obscurior</name>
    <dbReference type="NCBI Taxonomy" id="286306"/>
    <lineage>
        <taxon>Eukaryota</taxon>
        <taxon>Metazoa</taxon>
        <taxon>Ecdysozoa</taxon>
        <taxon>Arthropoda</taxon>
        <taxon>Hexapoda</taxon>
        <taxon>Insecta</taxon>
        <taxon>Pterygota</taxon>
        <taxon>Neoptera</taxon>
        <taxon>Endopterygota</taxon>
        <taxon>Hymenoptera</taxon>
        <taxon>Apocrita</taxon>
        <taxon>Aculeata</taxon>
        <taxon>Formicoidea</taxon>
        <taxon>Formicidae</taxon>
        <taxon>Myrmicinae</taxon>
        <taxon>Cardiocondyla</taxon>
    </lineage>
</organism>
<dbReference type="Proteomes" id="UP001430953">
    <property type="component" value="Unassembled WGS sequence"/>
</dbReference>
<keyword evidence="2" id="KW-1185">Reference proteome</keyword>
<accession>A0AAW2ETD4</accession>
<proteinExistence type="predicted"/>
<dbReference type="EMBL" id="JADYXP020000018">
    <property type="protein sequence ID" value="KAL0106073.1"/>
    <property type="molecule type" value="Genomic_DNA"/>
</dbReference>